<dbReference type="Proteomes" id="UP000828251">
    <property type="component" value="Unassembled WGS sequence"/>
</dbReference>
<gene>
    <name evidence="2" type="ORF">J1N35_022200</name>
</gene>
<dbReference type="EMBL" id="JAIQCV010000007">
    <property type="protein sequence ID" value="KAH1082439.1"/>
    <property type="molecule type" value="Genomic_DNA"/>
</dbReference>
<comment type="caution">
    <text evidence="2">The sequence shown here is derived from an EMBL/GenBank/DDBJ whole genome shotgun (WGS) entry which is preliminary data.</text>
</comment>
<name>A0A9D3VH93_9ROSI</name>
<dbReference type="AlphaFoldDB" id="A0A9D3VH93"/>
<evidence type="ECO:0000256" key="1">
    <source>
        <dbReference type="SAM" id="SignalP"/>
    </source>
</evidence>
<evidence type="ECO:0000313" key="2">
    <source>
        <dbReference type="EMBL" id="KAH1082439.1"/>
    </source>
</evidence>
<feature type="chain" id="PRO_5038342678" evidence="1">
    <location>
        <begin position="18"/>
        <end position="204"/>
    </location>
</feature>
<feature type="signal peptide" evidence="1">
    <location>
        <begin position="1"/>
        <end position="17"/>
    </location>
</feature>
<accession>A0A9D3VH93</accession>
<organism evidence="2 3">
    <name type="scientific">Gossypium stocksii</name>
    <dbReference type="NCBI Taxonomy" id="47602"/>
    <lineage>
        <taxon>Eukaryota</taxon>
        <taxon>Viridiplantae</taxon>
        <taxon>Streptophyta</taxon>
        <taxon>Embryophyta</taxon>
        <taxon>Tracheophyta</taxon>
        <taxon>Spermatophyta</taxon>
        <taxon>Magnoliopsida</taxon>
        <taxon>eudicotyledons</taxon>
        <taxon>Gunneridae</taxon>
        <taxon>Pentapetalae</taxon>
        <taxon>rosids</taxon>
        <taxon>malvids</taxon>
        <taxon>Malvales</taxon>
        <taxon>Malvaceae</taxon>
        <taxon>Malvoideae</taxon>
        <taxon>Gossypium</taxon>
    </lineage>
</organism>
<proteinExistence type="predicted"/>
<evidence type="ECO:0000313" key="3">
    <source>
        <dbReference type="Proteomes" id="UP000828251"/>
    </source>
</evidence>
<keyword evidence="1" id="KW-0732">Signal</keyword>
<sequence>MAIRFLNIIGAISQTVGLMVMLDVHTDCSRKGRFERLVGCVNLTKALVAMVRINGHLQRAEYEALPNIFFKCGLYGHVADLCSVVKKTSSTVDSDCVSPIMEKTGLERKQWRPLDEMMGNHLHDLVELKSAMEGLVCDLERTSEKTLMEGGSQIVNECMVVEDTSSDHMAKCDDTGDSWLRLFVVSSISVRDLLVENHNESRSF</sequence>
<keyword evidence="3" id="KW-1185">Reference proteome</keyword>
<reference evidence="2 3" key="1">
    <citation type="journal article" date="2021" name="Plant Biotechnol. J.">
        <title>Multi-omics assisted identification of the key and species-specific regulatory components of drought-tolerant mechanisms in Gossypium stocksii.</title>
        <authorList>
            <person name="Yu D."/>
            <person name="Ke L."/>
            <person name="Zhang D."/>
            <person name="Wu Y."/>
            <person name="Sun Y."/>
            <person name="Mei J."/>
            <person name="Sun J."/>
            <person name="Sun Y."/>
        </authorList>
    </citation>
    <scope>NUCLEOTIDE SEQUENCE [LARGE SCALE GENOMIC DNA]</scope>
    <source>
        <strain evidence="3">cv. E1</strain>
        <tissue evidence="2">Leaf</tissue>
    </source>
</reference>
<protein>
    <submittedName>
        <fullName evidence="2">Uncharacterized protein</fullName>
    </submittedName>
</protein>